<evidence type="ECO:0000313" key="1">
    <source>
        <dbReference type="EMBL" id="MBU9727315.1"/>
    </source>
</evidence>
<organism evidence="1 2">
    <name type="scientific">Diplocloster modestus</name>
    <dbReference type="NCBI Taxonomy" id="2850322"/>
    <lineage>
        <taxon>Bacteria</taxon>
        <taxon>Bacillati</taxon>
        <taxon>Bacillota</taxon>
        <taxon>Clostridia</taxon>
        <taxon>Lachnospirales</taxon>
        <taxon>Lachnospiraceae</taxon>
        <taxon>Diplocloster</taxon>
    </lineage>
</organism>
<proteinExistence type="predicted"/>
<comment type="caution">
    <text evidence="1">The sequence shown here is derived from an EMBL/GenBank/DDBJ whole genome shotgun (WGS) entry which is preliminary data.</text>
</comment>
<name>A0ABS6K9X9_9FIRM</name>
<dbReference type="Proteomes" id="UP001314681">
    <property type="component" value="Unassembled WGS sequence"/>
</dbReference>
<keyword evidence="2" id="KW-1185">Reference proteome</keyword>
<evidence type="ECO:0000313" key="2">
    <source>
        <dbReference type="Proteomes" id="UP001314681"/>
    </source>
</evidence>
<dbReference type="EMBL" id="JAHQCX010000010">
    <property type="protein sequence ID" value="MBU9727315.1"/>
    <property type="molecule type" value="Genomic_DNA"/>
</dbReference>
<dbReference type="RefSeq" id="WP_238727003.1">
    <property type="nucleotide sequence ID" value="NZ_JAHQCX010000010.1"/>
</dbReference>
<evidence type="ECO:0008006" key="3">
    <source>
        <dbReference type="Google" id="ProtNLM"/>
    </source>
</evidence>
<protein>
    <recommendedName>
        <fullName evidence="3">Lantibiotic</fullName>
    </recommendedName>
</protein>
<gene>
    <name evidence="1" type="ORF">KTH90_14950</name>
</gene>
<sequence>MNITKDYPAGNIIEELNSQNAVFENTVQAPDFTFTVGCSTVMTIICC</sequence>
<reference evidence="1 2" key="1">
    <citation type="submission" date="2021-06" db="EMBL/GenBank/DDBJ databases">
        <title>Description of novel taxa of the family Lachnospiraceae.</title>
        <authorList>
            <person name="Chaplin A.V."/>
            <person name="Sokolova S.R."/>
            <person name="Pikina A.P."/>
            <person name="Korzhanova M."/>
            <person name="Belova V."/>
            <person name="Korostin D."/>
            <person name="Efimov B.A."/>
        </authorList>
    </citation>
    <scope>NUCLEOTIDE SEQUENCE [LARGE SCALE GENOMIC DNA]</scope>
    <source>
        <strain evidence="1 2">ASD4241</strain>
    </source>
</reference>
<accession>A0ABS6K9X9</accession>